<sequence>MITFGSNAVTNSCTQACGIGSAAIGAAVAGILVILIGAFVRAPLTRIPENTLKFVVGIMLTTFGTFWTGEGLGISWIFSDAFLLILAALYLVTTLALIGWLKQSKQQRATVEPAEPAVLEHK</sequence>
<dbReference type="RefSeq" id="WP_218031947.1">
    <property type="nucleotide sequence ID" value="NZ_BIFS01000001.1"/>
</dbReference>
<dbReference type="InterPro" id="IPR031594">
    <property type="entry name" value="OFeT_1"/>
</dbReference>
<keyword evidence="1" id="KW-0472">Membrane</keyword>
<comment type="caution">
    <text evidence="2">The sequence shown here is derived from an EMBL/GenBank/DDBJ whole genome shotgun (WGS) entry which is preliminary data.</text>
</comment>
<accession>A0A402ANH2</accession>
<dbReference type="AlphaFoldDB" id="A0A402ANH2"/>
<dbReference type="EMBL" id="BIFS01000001">
    <property type="protein sequence ID" value="GCE20703.1"/>
    <property type="molecule type" value="Genomic_DNA"/>
</dbReference>
<dbReference type="Proteomes" id="UP000287188">
    <property type="component" value="Unassembled WGS sequence"/>
</dbReference>
<feature type="transmembrane region" description="Helical" evidence="1">
    <location>
        <begin position="52"/>
        <end position="69"/>
    </location>
</feature>
<evidence type="ECO:0000256" key="1">
    <source>
        <dbReference type="SAM" id="Phobius"/>
    </source>
</evidence>
<feature type="transmembrane region" description="Helical" evidence="1">
    <location>
        <begin position="20"/>
        <end position="40"/>
    </location>
</feature>
<name>A0A402ANH2_9CHLR</name>
<evidence type="ECO:0000313" key="2">
    <source>
        <dbReference type="EMBL" id="GCE20703.1"/>
    </source>
</evidence>
<keyword evidence="1" id="KW-1133">Transmembrane helix</keyword>
<feature type="transmembrane region" description="Helical" evidence="1">
    <location>
        <begin position="81"/>
        <end position="101"/>
    </location>
</feature>
<dbReference type="Pfam" id="PF16955">
    <property type="entry name" value="OFeT_1"/>
    <property type="match status" value="1"/>
</dbReference>
<keyword evidence="1" id="KW-0812">Transmembrane</keyword>
<proteinExistence type="predicted"/>
<evidence type="ECO:0000313" key="3">
    <source>
        <dbReference type="Proteomes" id="UP000287188"/>
    </source>
</evidence>
<organism evidence="2 3">
    <name type="scientific">Dictyobacter kobayashii</name>
    <dbReference type="NCBI Taxonomy" id="2014872"/>
    <lineage>
        <taxon>Bacteria</taxon>
        <taxon>Bacillati</taxon>
        <taxon>Chloroflexota</taxon>
        <taxon>Ktedonobacteria</taxon>
        <taxon>Ktedonobacterales</taxon>
        <taxon>Dictyobacteraceae</taxon>
        <taxon>Dictyobacter</taxon>
    </lineage>
</organism>
<keyword evidence="3" id="KW-1185">Reference proteome</keyword>
<gene>
    <name evidence="2" type="ORF">KDK_45030</name>
</gene>
<protein>
    <submittedName>
        <fullName evidence="2">Uncharacterized protein</fullName>
    </submittedName>
</protein>
<reference evidence="3" key="1">
    <citation type="submission" date="2018-12" db="EMBL/GenBank/DDBJ databases">
        <title>Tengunoibacter tsumagoiensis gen. nov., sp. nov., Dictyobacter kobayashii sp. nov., D. alpinus sp. nov., and D. joshuensis sp. nov. and description of Dictyobacteraceae fam. nov. within the order Ktedonobacterales isolated from Tengu-no-mugimeshi.</title>
        <authorList>
            <person name="Wang C.M."/>
            <person name="Zheng Y."/>
            <person name="Sakai Y."/>
            <person name="Toyoda A."/>
            <person name="Minakuchi Y."/>
            <person name="Abe K."/>
            <person name="Yokota A."/>
            <person name="Yabe S."/>
        </authorList>
    </citation>
    <scope>NUCLEOTIDE SEQUENCE [LARGE SCALE GENOMIC DNA]</scope>
    <source>
        <strain evidence="3">Uno11</strain>
    </source>
</reference>